<comment type="similarity">
    <text evidence="5">Belongs to the GART family.</text>
</comment>
<dbReference type="PROSITE" id="PS00373">
    <property type="entry name" value="GART"/>
    <property type="match status" value="1"/>
</dbReference>
<keyword evidence="3" id="KW-0808">Transferase</keyword>
<feature type="domain" description="Formyl transferase N-terminal" evidence="10">
    <location>
        <begin position="93"/>
        <end position="238"/>
    </location>
</feature>
<protein>
    <recommendedName>
        <fullName evidence="2">phosphoribosylglycinamide formyltransferase 1</fullName>
        <ecNumber evidence="2">2.1.2.2</ecNumber>
    </recommendedName>
    <alternativeName>
        <fullName evidence="7">5'-phosphoribosylglycinamide transformylase</fullName>
    </alternativeName>
    <alternativeName>
        <fullName evidence="6">GAR transformylase</fullName>
    </alternativeName>
</protein>
<feature type="region of interest" description="Disordered" evidence="9">
    <location>
        <begin position="1"/>
        <end position="54"/>
    </location>
</feature>
<name>Q69XB6_ORYSJ</name>
<evidence type="ECO:0000256" key="9">
    <source>
        <dbReference type="SAM" id="MobiDB-lite"/>
    </source>
</evidence>
<evidence type="ECO:0000256" key="6">
    <source>
        <dbReference type="ARBA" id="ARBA00041324"/>
    </source>
</evidence>
<evidence type="ECO:0000313" key="11">
    <source>
        <dbReference type="EMBL" id="BAD32885.1"/>
    </source>
</evidence>
<dbReference type="Pfam" id="PF00551">
    <property type="entry name" value="Formyl_trans_N"/>
    <property type="match status" value="1"/>
</dbReference>
<sequence length="266" mass="28015">MATSGAVDAPRRGGKGPPPTGGGRDSASGGRGRGNGDAGGERGEGAASPVGRGSGAAVGEVVGLPWGEGRERGEAACGVGARRGLGLGIPGHGGAEHARCSGILVVVFPNSKSEPKGLSTNELLNTLRELRVDSILLASYSKLIPVELVQAYPRSIWNIHPSLLPAFGGKGYYGLKVHKAVVASRARYSGPTVHFVDEHYDIGRTLAQRVVSMLANDILEQLATRVLHEEHQVYVDVVTALCDDRIVWREDGVPIIRSRTNPDEYT</sequence>
<evidence type="ECO:0000256" key="1">
    <source>
        <dbReference type="ARBA" id="ARBA00005054"/>
    </source>
</evidence>
<dbReference type="InterPro" id="IPR036477">
    <property type="entry name" value="Formyl_transf_N_sf"/>
</dbReference>
<dbReference type="GO" id="GO:0004644">
    <property type="term" value="F:phosphoribosylglycinamide formyltransferase activity"/>
    <property type="evidence" value="ECO:0007669"/>
    <property type="project" value="UniProtKB-EC"/>
</dbReference>
<reference evidence="12" key="2">
    <citation type="journal article" date="2008" name="Nucleic Acids Res.">
        <title>The rice annotation project database (RAP-DB): 2008 update.</title>
        <authorList>
            <consortium name="The rice annotation project (RAP)"/>
        </authorList>
    </citation>
    <scope>GENOME REANNOTATION</scope>
    <source>
        <strain evidence="12">cv. Nipponbare</strain>
    </source>
</reference>
<evidence type="ECO:0000256" key="4">
    <source>
        <dbReference type="ARBA" id="ARBA00022755"/>
    </source>
</evidence>
<evidence type="ECO:0000256" key="2">
    <source>
        <dbReference type="ARBA" id="ARBA00012254"/>
    </source>
</evidence>
<keyword evidence="4" id="KW-0658">Purine biosynthesis</keyword>
<dbReference type="Gene3D" id="3.40.50.170">
    <property type="entry name" value="Formyl transferase, N-terminal domain"/>
    <property type="match status" value="1"/>
</dbReference>
<dbReference type="InterPro" id="IPR001555">
    <property type="entry name" value="GART_AS"/>
</dbReference>
<accession>Q69XB6</accession>
<evidence type="ECO:0000256" key="7">
    <source>
        <dbReference type="ARBA" id="ARBA00041682"/>
    </source>
</evidence>
<dbReference type="EC" id="2.1.2.2" evidence="2"/>
<comment type="pathway">
    <text evidence="1">Purine metabolism; IMP biosynthesis via de novo pathway; N(2)-formyl-N(1)-(5-phospho-D-ribosyl)glycinamide from N(1)-(5-phospho-D-ribosyl)glycinamide (10-formyl THF route): step 1/1.</text>
</comment>
<evidence type="ECO:0000256" key="8">
    <source>
        <dbReference type="ARBA" id="ARBA00047664"/>
    </source>
</evidence>
<dbReference type="PANTHER" id="PTHR43369">
    <property type="entry name" value="PHOSPHORIBOSYLGLYCINAMIDE FORMYLTRANSFERASE"/>
    <property type="match status" value="1"/>
</dbReference>
<dbReference type="InterPro" id="IPR002376">
    <property type="entry name" value="Formyl_transf_N"/>
</dbReference>
<dbReference type="SUPFAM" id="SSF53328">
    <property type="entry name" value="Formyltransferase"/>
    <property type="match status" value="1"/>
</dbReference>
<organism evidence="11 12">
    <name type="scientific">Oryza sativa subsp. japonica</name>
    <name type="common">Rice</name>
    <dbReference type="NCBI Taxonomy" id="39947"/>
    <lineage>
        <taxon>Eukaryota</taxon>
        <taxon>Viridiplantae</taxon>
        <taxon>Streptophyta</taxon>
        <taxon>Embryophyta</taxon>
        <taxon>Tracheophyta</taxon>
        <taxon>Spermatophyta</taxon>
        <taxon>Magnoliopsida</taxon>
        <taxon>Liliopsida</taxon>
        <taxon>Poales</taxon>
        <taxon>Poaceae</taxon>
        <taxon>BOP clade</taxon>
        <taxon>Oryzoideae</taxon>
        <taxon>Oryzeae</taxon>
        <taxon>Oryzinae</taxon>
        <taxon>Oryza</taxon>
        <taxon>Oryza sativa</taxon>
    </lineage>
</organism>
<dbReference type="GO" id="GO:0006164">
    <property type="term" value="P:purine nucleotide biosynthetic process"/>
    <property type="evidence" value="ECO:0007669"/>
    <property type="project" value="UniProtKB-KW"/>
</dbReference>
<comment type="catalytic activity">
    <reaction evidence="8">
        <text>N(1)-(5-phospho-beta-D-ribosyl)glycinamide + (6R)-10-formyltetrahydrofolate = N(2)-formyl-N(1)-(5-phospho-beta-D-ribosyl)glycinamide + (6S)-5,6,7,8-tetrahydrofolate + H(+)</text>
        <dbReference type="Rhea" id="RHEA:15053"/>
        <dbReference type="ChEBI" id="CHEBI:15378"/>
        <dbReference type="ChEBI" id="CHEBI:57453"/>
        <dbReference type="ChEBI" id="CHEBI:143788"/>
        <dbReference type="ChEBI" id="CHEBI:147286"/>
        <dbReference type="ChEBI" id="CHEBI:195366"/>
        <dbReference type="EC" id="2.1.2.2"/>
    </reaction>
</comment>
<gene>
    <name evidence="11" type="primary">P0577H07.8</name>
</gene>
<dbReference type="Proteomes" id="UP000000763">
    <property type="component" value="Chromosome 6"/>
</dbReference>
<evidence type="ECO:0000256" key="3">
    <source>
        <dbReference type="ARBA" id="ARBA00022679"/>
    </source>
</evidence>
<feature type="compositionally biased region" description="Gly residues" evidence="9">
    <location>
        <begin position="21"/>
        <end position="38"/>
    </location>
</feature>
<proteinExistence type="inferred from homology"/>
<evidence type="ECO:0000313" key="12">
    <source>
        <dbReference type="Proteomes" id="UP000000763"/>
    </source>
</evidence>
<dbReference type="EMBL" id="AP003619">
    <property type="protein sequence ID" value="BAD32885.1"/>
    <property type="molecule type" value="Genomic_DNA"/>
</dbReference>
<dbReference type="PANTHER" id="PTHR43369:SF2">
    <property type="entry name" value="PHOSPHORIBOSYLGLYCINAMIDE FORMYLTRANSFERASE"/>
    <property type="match status" value="1"/>
</dbReference>
<reference evidence="12" key="1">
    <citation type="journal article" date="2005" name="Nature">
        <title>The map-based sequence of the rice genome.</title>
        <authorList>
            <consortium name="International rice genome sequencing project (IRGSP)"/>
            <person name="Matsumoto T."/>
            <person name="Wu J."/>
            <person name="Kanamori H."/>
            <person name="Katayose Y."/>
            <person name="Fujisawa M."/>
            <person name="Namiki N."/>
            <person name="Mizuno H."/>
            <person name="Yamamoto K."/>
            <person name="Antonio B.A."/>
            <person name="Baba T."/>
            <person name="Sakata K."/>
            <person name="Nagamura Y."/>
            <person name="Aoki H."/>
            <person name="Arikawa K."/>
            <person name="Arita K."/>
            <person name="Bito T."/>
            <person name="Chiden Y."/>
            <person name="Fujitsuka N."/>
            <person name="Fukunaka R."/>
            <person name="Hamada M."/>
            <person name="Harada C."/>
            <person name="Hayashi A."/>
            <person name="Hijishita S."/>
            <person name="Honda M."/>
            <person name="Hosokawa S."/>
            <person name="Ichikawa Y."/>
            <person name="Idonuma A."/>
            <person name="Iijima M."/>
            <person name="Ikeda M."/>
            <person name="Ikeno M."/>
            <person name="Ito K."/>
            <person name="Ito S."/>
            <person name="Ito T."/>
            <person name="Ito Y."/>
            <person name="Ito Y."/>
            <person name="Iwabuchi A."/>
            <person name="Kamiya K."/>
            <person name="Karasawa W."/>
            <person name="Kurita K."/>
            <person name="Katagiri S."/>
            <person name="Kikuta A."/>
            <person name="Kobayashi H."/>
            <person name="Kobayashi N."/>
            <person name="Machita K."/>
            <person name="Maehara T."/>
            <person name="Masukawa M."/>
            <person name="Mizubayashi T."/>
            <person name="Mukai Y."/>
            <person name="Nagasaki H."/>
            <person name="Nagata Y."/>
            <person name="Naito S."/>
            <person name="Nakashima M."/>
            <person name="Nakama Y."/>
            <person name="Nakamichi Y."/>
            <person name="Nakamura M."/>
            <person name="Meguro A."/>
            <person name="Negishi M."/>
            <person name="Ohta I."/>
            <person name="Ohta T."/>
            <person name="Okamoto M."/>
            <person name="Ono N."/>
            <person name="Saji S."/>
            <person name="Sakaguchi M."/>
            <person name="Sakai K."/>
            <person name="Shibata M."/>
            <person name="Shimokawa T."/>
            <person name="Song J."/>
            <person name="Takazaki Y."/>
            <person name="Terasawa K."/>
            <person name="Tsugane M."/>
            <person name="Tsuji K."/>
            <person name="Ueda S."/>
            <person name="Waki K."/>
            <person name="Yamagata H."/>
            <person name="Yamamoto M."/>
            <person name="Yamamoto S."/>
            <person name="Yamane H."/>
            <person name="Yoshiki S."/>
            <person name="Yoshihara R."/>
            <person name="Yukawa K."/>
            <person name="Zhong H."/>
            <person name="Yano M."/>
            <person name="Yuan Q."/>
            <person name="Ouyang S."/>
            <person name="Liu J."/>
            <person name="Jones K.M."/>
            <person name="Gansberger K."/>
            <person name="Moffat K."/>
            <person name="Hill J."/>
            <person name="Bera J."/>
            <person name="Fadrosh D."/>
            <person name="Jin S."/>
            <person name="Johri S."/>
            <person name="Kim M."/>
            <person name="Overton L."/>
            <person name="Reardon M."/>
            <person name="Tsitrin T."/>
            <person name="Vuong H."/>
            <person name="Weaver B."/>
            <person name="Ciecko A."/>
            <person name="Tallon L."/>
            <person name="Jackson J."/>
            <person name="Pai G."/>
            <person name="Aken S.V."/>
            <person name="Utterback T."/>
            <person name="Reidmuller S."/>
            <person name="Feldblyum T."/>
            <person name="Hsiao J."/>
            <person name="Zismann V."/>
            <person name="Iobst S."/>
            <person name="de Vazeille A.R."/>
            <person name="Buell C.R."/>
            <person name="Ying K."/>
            <person name="Li Y."/>
            <person name="Lu T."/>
            <person name="Huang Y."/>
            <person name="Zhao Q."/>
            <person name="Feng Q."/>
            <person name="Zhang L."/>
            <person name="Zhu J."/>
            <person name="Weng Q."/>
            <person name="Mu J."/>
            <person name="Lu Y."/>
            <person name="Fan D."/>
            <person name="Liu Y."/>
            <person name="Guan J."/>
            <person name="Zhang Y."/>
            <person name="Yu S."/>
            <person name="Liu X."/>
            <person name="Zhang Y."/>
            <person name="Hong G."/>
            <person name="Han B."/>
            <person name="Choisne N."/>
            <person name="Demange N."/>
            <person name="Orjeda G."/>
            <person name="Samain S."/>
            <person name="Cattolico L."/>
            <person name="Pelletier E."/>
            <person name="Couloux A."/>
            <person name="Segurens B."/>
            <person name="Wincker P."/>
            <person name="D'Hont A."/>
            <person name="Scarpelli C."/>
            <person name="Weissenbach J."/>
            <person name="Salanoubat M."/>
            <person name="Quetier F."/>
            <person name="Yu Y."/>
            <person name="Kim H.R."/>
            <person name="Rambo T."/>
            <person name="Currie J."/>
            <person name="Collura K."/>
            <person name="Luo M."/>
            <person name="Yang T."/>
            <person name="Ammiraju J.S.S."/>
            <person name="Engler F."/>
            <person name="Soderlund C."/>
            <person name="Wing R.A."/>
            <person name="Palmer L.E."/>
            <person name="de la Bastide M."/>
            <person name="Spiegel L."/>
            <person name="Nascimento L."/>
            <person name="Zutavern T."/>
            <person name="O'Shaughnessy A."/>
            <person name="Dike S."/>
            <person name="Dedhia N."/>
            <person name="Preston R."/>
            <person name="Balija V."/>
            <person name="McCombie W.R."/>
            <person name="Chow T."/>
            <person name="Chen H."/>
            <person name="Chung M."/>
            <person name="Chen C."/>
            <person name="Shaw J."/>
            <person name="Wu H."/>
            <person name="Hsiao K."/>
            <person name="Chao Y."/>
            <person name="Chu M."/>
            <person name="Cheng C."/>
            <person name="Hour A."/>
            <person name="Lee P."/>
            <person name="Lin S."/>
            <person name="Lin Y."/>
            <person name="Liou J."/>
            <person name="Liu S."/>
            <person name="Hsing Y."/>
            <person name="Raghuvanshi S."/>
            <person name="Mohanty A."/>
            <person name="Bharti A.K."/>
            <person name="Gaur A."/>
            <person name="Gupta V."/>
            <person name="Kumar D."/>
            <person name="Ravi V."/>
            <person name="Vij S."/>
            <person name="Kapur A."/>
            <person name="Khurana P."/>
            <person name="Khurana P."/>
            <person name="Khurana J.P."/>
            <person name="Tyagi A.K."/>
            <person name="Gaikwad K."/>
            <person name="Singh A."/>
            <person name="Dalal V."/>
            <person name="Srivastava S."/>
            <person name="Dixit A."/>
            <person name="Pal A.K."/>
            <person name="Ghazi I.A."/>
            <person name="Yadav M."/>
            <person name="Pandit A."/>
            <person name="Bhargava A."/>
            <person name="Sureshbabu K."/>
            <person name="Batra K."/>
            <person name="Sharma T.R."/>
            <person name="Mohapatra T."/>
            <person name="Singh N.K."/>
            <person name="Messing J."/>
            <person name="Nelson A.B."/>
            <person name="Fuks G."/>
            <person name="Kavchok S."/>
            <person name="Keizer G."/>
            <person name="Linton E."/>
            <person name="Llaca V."/>
            <person name="Song R."/>
            <person name="Tanyolac B."/>
            <person name="Young S."/>
            <person name="Ho-Il K."/>
            <person name="Hahn J.H."/>
            <person name="Sangsakoo G."/>
            <person name="Vanavichit A."/>
            <person name="de Mattos Luiz.A.T."/>
            <person name="Zimmer P.D."/>
            <person name="Malone G."/>
            <person name="Dellagostin O."/>
            <person name="de Oliveira A.C."/>
            <person name="Bevan M."/>
            <person name="Bancroft I."/>
            <person name="Minx P."/>
            <person name="Cordum H."/>
            <person name="Wilson R."/>
            <person name="Cheng Z."/>
            <person name="Jin W."/>
            <person name="Jiang J."/>
            <person name="Leong S.A."/>
            <person name="Iwama H."/>
            <person name="Gojobori T."/>
            <person name="Itoh T."/>
            <person name="Niimura Y."/>
            <person name="Fujii Y."/>
            <person name="Habara T."/>
            <person name="Sakai H."/>
            <person name="Sato Y."/>
            <person name="Wilson G."/>
            <person name="Kumar K."/>
            <person name="McCouch S."/>
            <person name="Juretic N."/>
            <person name="Hoen D."/>
            <person name="Wright S."/>
            <person name="Bruskiewich R."/>
            <person name="Bureau T."/>
            <person name="Miyao A."/>
            <person name="Hirochika H."/>
            <person name="Nishikawa T."/>
            <person name="Kadowaki K."/>
            <person name="Sugiura M."/>
            <person name="Burr B."/>
            <person name="Sasaki T."/>
        </authorList>
    </citation>
    <scope>NUCLEOTIDE SEQUENCE [LARGE SCALE GENOMIC DNA]</scope>
    <source>
        <strain evidence="12">cv. Nipponbare</strain>
    </source>
</reference>
<dbReference type="AlphaFoldDB" id="Q69XB6"/>
<evidence type="ECO:0000256" key="5">
    <source>
        <dbReference type="ARBA" id="ARBA00038440"/>
    </source>
</evidence>
<evidence type="ECO:0000259" key="10">
    <source>
        <dbReference type="Pfam" id="PF00551"/>
    </source>
</evidence>